<organism evidence="12 13">
    <name type="scientific">Bifiguratus adelaidae</name>
    <dbReference type="NCBI Taxonomy" id="1938954"/>
    <lineage>
        <taxon>Eukaryota</taxon>
        <taxon>Fungi</taxon>
        <taxon>Fungi incertae sedis</taxon>
        <taxon>Mucoromycota</taxon>
        <taxon>Mucoromycotina</taxon>
        <taxon>Endogonomycetes</taxon>
        <taxon>Endogonales</taxon>
        <taxon>Endogonales incertae sedis</taxon>
        <taxon>Bifiguratus</taxon>
    </lineage>
</organism>
<keyword evidence="10" id="KW-1015">Disulfide bond</keyword>
<reference evidence="12 13" key="1">
    <citation type="journal article" date="2017" name="Mycologia">
        <title>Bifiguratus adelaidae, gen. et sp. nov., a new member of Mucoromycotina in endophytic and soil-dwelling habitats.</title>
        <authorList>
            <person name="Torres-Cruz T.J."/>
            <person name="Billingsley Tobias T.L."/>
            <person name="Almatruk M."/>
            <person name="Hesse C."/>
            <person name="Kuske C.R."/>
            <person name="Desiro A."/>
            <person name="Benucci G.M."/>
            <person name="Bonito G."/>
            <person name="Stajich J.E."/>
            <person name="Dunlap C."/>
            <person name="Arnold A.E."/>
            <person name="Porras-Alfaro A."/>
        </authorList>
    </citation>
    <scope>NUCLEOTIDE SEQUENCE [LARGE SCALE GENOMIC DNA]</scope>
    <source>
        <strain evidence="12 13">AZ0501</strain>
    </source>
</reference>
<keyword evidence="13" id="KW-1185">Reference proteome</keyword>
<dbReference type="Pfam" id="PF02630">
    <property type="entry name" value="SCO1-SenC"/>
    <property type="match status" value="1"/>
</dbReference>
<evidence type="ECO:0000256" key="7">
    <source>
        <dbReference type="ARBA" id="ARBA00023136"/>
    </source>
</evidence>
<keyword evidence="5 9" id="KW-0186">Copper</keyword>
<feature type="binding site" evidence="9">
    <location>
        <position position="130"/>
    </location>
    <ligand>
        <name>Cu cation</name>
        <dbReference type="ChEBI" id="CHEBI:23378"/>
    </ligand>
</feature>
<feature type="disulfide bond" description="Redox-active" evidence="10">
    <location>
        <begin position="130"/>
        <end position="134"/>
    </location>
</feature>
<dbReference type="GO" id="GO:0005507">
    <property type="term" value="F:copper ion binding"/>
    <property type="evidence" value="ECO:0007669"/>
    <property type="project" value="InterPro"/>
</dbReference>
<comment type="similarity">
    <text evidence="2 8">Belongs to the SCO1/2 family.</text>
</comment>
<accession>A0A261Y4U6</accession>
<evidence type="ECO:0000313" key="13">
    <source>
        <dbReference type="Proteomes" id="UP000242875"/>
    </source>
</evidence>
<keyword evidence="11" id="KW-0812">Transmembrane</keyword>
<protein>
    <recommendedName>
        <fullName evidence="14">Thioredoxin domain-containing protein</fullName>
    </recommendedName>
</protein>
<dbReference type="PIRSF" id="PIRSF037736">
    <property type="entry name" value="SCO1"/>
    <property type="match status" value="1"/>
</dbReference>
<keyword evidence="7 11" id="KW-0472">Membrane</keyword>
<dbReference type="Proteomes" id="UP000242875">
    <property type="component" value="Unassembled WGS sequence"/>
</dbReference>
<name>A0A261Y4U6_9FUNG</name>
<evidence type="ECO:0000256" key="3">
    <source>
        <dbReference type="ARBA" id="ARBA00022723"/>
    </source>
</evidence>
<evidence type="ECO:0000256" key="2">
    <source>
        <dbReference type="ARBA" id="ARBA00010996"/>
    </source>
</evidence>
<evidence type="ECO:0000256" key="6">
    <source>
        <dbReference type="ARBA" id="ARBA00023128"/>
    </source>
</evidence>
<evidence type="ECO:0000256" key="4">
    <source>
        <dbReference type="ARBA" id="ARBA00022792"/>
    </source>
</evidence>
<dbReference type="CDD" id="cd02968">
    <property type="entry name" value="SCO"/>
    <property type="match status" value="1"/>
</dbReference>
<evidence type="ECO:0000256" key="9">
    <source>
        <dbReference type="PIRSR" id="PIRSR037736-1"/>
    </source>
</evidence>
<dbReference type="SUPFAM" id="SSF52833">
    <property type="entry name" value="Thioredoxin-like"/>
    <property type="match status" value="1"/>
</dbReference>
<dbReference type="InterPro" id="IPR036249">
    <property type="entry name" value="Thioredoxin-like_sf"/>
</dbReference>
<dbReference type="FunFam" id="3.40.30.10:FF:000013">
    <property type="entry name" value="Blast:Protein SCO1 homolog, mitochondrial"/>
    <property type="match status" value="1"/>
</dbReference>
<keyword evidence="6 8" id="KW-0496">Mitochondrion</keyword>
<proteinExistence type="inferred from homology"/>
<dbReference type="AlphaFoldDB" id="A0A261Y4U6"/>
<gene>
    <name evidence="12" type="ORF">BZG36_01523</name>
</gene>
<dbReference type="Gene3D" id="3.40.30.10">
    <property type="entry name" value="Glutaredoxin"/>
    <property type="match status" value="1"/>
</dbReference>
<keyword evidence="11" id="KW-1133">Transmembrane helix</keyword>
<dbReference type="InterPro" id="IPR017276">
    <property type="entry name" value="Synth_of_cyt-c-oxidase_Sco1/2"/>
</dbReference>
<dbReference type="OrthoDB" id="270009at2759"/>
<dbReference type="GO" id="GO:0006878">
    <property type="term" value="P:intracellular copper ion homeostasis"/>
    <property type="evidence" value="ECO:0007669"/>
    <property type="project" value="UniProtKB-UniRule"/>
</dbReference>
<feature type="binding site" evidence="9">
    <location>
        <position position="224"/>
    </location>
    <ligand>
        <name>Cu cation</name>
        <dbReference type="ChEBI" id="CHEBI:23378"/>
    </ligand>
</feature>
<dbReference type="PANTHER" id="PTHR12151:SF5">
    <property type="entry name" value="AT19154P"/>
    <property type="match status" value="1"/>
</dbReference>
<dbReference type="EMBL" id="MVBO01000012">
    <property type="protein sequence ID" value="OZJ05632.1"/>
    <property type="molecule type" value="Genomic_DNA"/>
</dbReference>
<evidence type="ECO:0000256" key="5">
    <source>
        <dbReference type="ARBA" id="ARBA00023008"/>
    </source>
</evidence>
<evidence type="ECO:0000313" key="12">
    <source>
        <dbReference type="EMBL" id="OZJ05632.1"/>
    </source>
</evidence>
<keyword evidence="4 8" id="KW-0999">Mitochondrion inner membrane</keyword>
<feature type="binding site" evidence="9">
    <location>
        <position position="134"/>
    </location>
    <ligand>
        <name>Cu cation</name>
        <dbReference type="ChEBI" id="CHEBI:23378"/>
    </ligand>
</feature>
<dbReference type="InterPro" id="IPR003782">
    <property type="entry name" value="SCO1/SenC"/>
</dbReference>
<comment type="caution">
    <text evidence="12">The sequence shown here is derived from an EMBL/GenBank/DDBJ whole genome shotgun (WGS) entry which is preliminary data.</text>
</comment>
<evidence type="ECO:0000256" key="10">
    <source>
        <dbReference type="PIRSR" id="PIRSR603782-2"/>
    </source>
</evidence>
<evidence type="ECO:0008006" key="14">
    <source>
        <dbReference type="Google" id="ProtNLM"/>
    </source>
</evidence>
<evidence type="ECO:0000256" key="11">
    <source>
        <dbReference type="SAM" id="Phobius"/>
    </source>
</evidence>
<sequence>MSRARLAPLWQTPRPKLALGSCRQPVPIRHFVQKSTNEESIRQRTRVGVVTWKTTAVFLLTGVGLVLYFRAEKERVRKAREEAAAQQAKSIGKPKIGGPFELIDAKTEERVTDKDFHGKFLLVYFGFTHCPDICPEELDKMAEVVDMIDQDSSLPKENLVPIFITCDPRRDTPAVVRQYCEDFHPRLVGLTGSQESIRQTAKAYRVYISSPPDVKEGEDYLVDHSIFFYLMDPQGGFVDCYAKDAVAADVARSVKAYMLEYLHQ</sequence>
<comment type="subcellular location">
    <subcellularLocation>
        <location evidence="1 8">Mitochondrion inner membrane</location>
    </subcellularLocation>
</comment>
<keyword evidence="3 9" id="KW-0479">Metal-binding</keyword>
<dbReference type="GO" id="GO:0005743">
    <property type="term" value="C:mitochondrial inner membrane"/>
    <property type="evidence" value="ECO:0007669"/>
    <property type="project" value="UniProtKB-SubCell"/>
</dbReference>
<feature type="transmembrane region" description="Helical" evidence="11">
    <location>
        <begin position="50"/>
        <end position="69"/>
    </location>
</feature>
<evidence type="ECO:0000256" key="8">
    <source>
        <dbReference type="PIRNR" id="PIRNR037736"/>
    </source>
</evidence>
<dbReference type="PANTHER" id="PTHR12151">
    <property type="entry name" value="ELECTRON TRANSPORT PROTIN SCO1/SENC FAMILY MEMBER"/>
    <property type="match status" value="1"/>
</dbReference>
<evidence type="ECO:0000256" key="1">
    <source>
        <dbReference type="ARBA" id="ARBA00004273"/>
    </source>
</evidence>
<dbReference type="GO" id="GO:0033617">
    <property type="term" value="P:mitochondrial respiratory chain complex IV assembly"/>
    <property type="evidence" value="ECO:0007669"/>
    <property type="project" value="TreeGrafter"/>
</dbReference>
<dbReference type="GO" id="GO:0016531">
    <property type="term" value="F:copper chaperone activity"/>
    <property type="evidence" value="ECO:0007669"/>
    <property type="project" value="InterPro"/>
</dbReference>